<evidence type="ECO:0000256" key="3">
    <source>
        <dbReference type="ARBA" id="ARBA00022692"/>
    </source>
</evidence>
<keyword evidence="11" id="KW-0675">Receptor</keyword>
<dbReference type="FunFam" id="1.10.510.10:FF:001512">
    <property type="entry name" value="Receptor tyrosine-protein kinase erbB-2"/>
    <property type="match status" value="1"/>
</dbReference>
<keyword evidence="3 14" id="KW-0812">Transmembrane</keyword>
<feature type="region of interest" description="Disordered" evidence="13">
    <location>
        <begin position="483"/>
        <end position="516"/>
    </location>
</feature>
<dbReference type="GO" id="GO:0050793">
    <property type="term" value="P:regulation of developmental process"/>
    <property type="evidence" value="ECO:0007669"/>
    <property type="project" value="UniProtKB-ARBA"/>
</dbReference>
<evidence type="ECO:0000256" key="1">
    <source>
        <dbReference type="ARBA" id="ARBA00004308"/>
    </source>
</evidence>
<dbReference type="PANTHER" id="PTHR24416:SF550">
    <property type="entry name" value="FIBROBLAST GROWTH FACTOR RECEPTOR HOMOLOG 1-RELATED"/>
    <property type="match status" value="1"/>
</dbReference>
<dbReference type="InterPro" id="IPR050122">
    <property type="entry name" value="RTK"/>
</dbReference>
<feature type="compositionally biased region" description="Acidic residues" evidence="13">
    <location>
        <begin position="428"/>
        <end position="453"/>
    </location>
</feature>
<dbReference type="InterPro" id="IPR001245">
    <property type="entry name" value="Ser-Thr/Tyr_kinase_cat_dom"/>
</dbReference>
<evidence type="ECO:0000256" key="10">
    <source>
        <dbReference type="ARBA" id="ARBA00023137"/>
    </source>
</evidence>
<dbReference type="PRINTS" id="PR00109">
    <property type="entry name" value="TYRKINASE"/>
</dbReference>
<reference evidence="16" key="1">
    <citation type="journal article" date="2015" name="Nature">
        <title>Complex archaea that bridge the gap between prokaryotes and eukaryotes.</title>
        <authorList>
            <person name="Spang A."/>
            <person name="Saw J.H."/>
            <person name="Jorgensen S.L."/>
            <person name="Zaremba-Niedzwiedzka K."/>
            <person name="Martijn J."/>
            <person name="Lind A.E."/>
            <person name="van Eijk R."/>
            <person name="Schleper C."/>
            <person name="Guy L."/>
            <person name="Ettema T.J."/>
        </authorList>
    </citation>
    <scope>NUCLEOTIDE SEQUENCE</scope>
</reference>
<evidence type="ECO:0000313" key="16">
    <source>
        <dbReference type="EMBL" id="KKL20963.1"/>
    </source>
</evidence>
<dbReference type="EMBL" id="LAZR01037901">
    <property type="protein sequence ID" value="KKL20963.1"/>
    <property type="molecule type" value="Genomic_DNA"/>
</dbReference>
<dbReference type="PANTHER" id="PTHR24416">
    <property type="entry name" value="TYROSINE-PROTEIN KINASE RECEPTOR"/>
    <property type="match status" value="1"/>
</dbReference>
<dbReference type="GO" id="GO:0005886">
    <property type="term" value="C:plasma membrane"/>
    <property type="evidence" value="ECO:0007669"/>
    <property type="project" value="TreeGrafter"/>
</dbReference>
<evidence type="ECO:0000256" key="7">
    <source>
        <dbReference type="ARBA" id="ARBA00022840"/>
    </source>
</evidence>
<dbReference type="InterPro" id="IPR017441">
    <property type="entry name" value="Protein_kinase_ATP_BS"/>
</dbReference>
<evidence type="ECO:0000256" key="11">
    <source>
        <dbReference type="ARBA" id="ARBA00023170"/>
    </source>
</evidence>
<evidence type="ECO:0000256" key="5">
    <source>
        <dbReference type="ARBA" id="ARBA00022741"/>
    </source>
</evidence>
<dbReference type="GO" id="GO:0048468">
    <property type="term" value="P:cell development"/>
    <property type="evidence" value="ECO:0007669"/>
    <property type="project" value="UniProtKB-ARBA"/>
</dbReference>
<protein>
    <recommendedName>
        <fullName evidence="15">Protein kinase domain-containing protein</fullName>
    </recommendedName>
</protein>
<dbReference type="CDD" id="cd00192">
    <property type="entry name" value="PTKc"/>
    <property type="match status" value="1"/>
</dbReference>
<comment type="subcellular location">
    <subcellularLocation>
        <location evidence="1">Endomembrane system</location>
    </subcellularLocation>
</comment>
<dbReference type="GO" id="GO:0043235">
    <property type="term" value="C:receptor complex"/>
    <property type="evidence" value="ECO:0007669"/>
    <property type="project" value="TreeGrafter"/>
</dbReference>
<dbReference type="InterPro" id="IPR011009">
    <property type="entry name" value="Kinase-like_dom_sf"/>
</dbReference>
<dbReference type="PROSITE" id="PS00107">
    <property type="entry name" value="PROTEIN_KINASE_ATP"/>
    <property type="match status" value="1"/>
</dbReference>
<evidence type="ECO:0000256" key="8">
    <source>
        <dbReference type="ARBA" id="ARBA00022989"/>
    </source>
</evidence>
<dbReference type="InterPro" id="IPR000719">
    <property type="entry name" value="Prot_kinase_dom"/>
</dbReference>
<feature type="non-terminal residue" evidence="16">
    <location>
        <position position="1"/>
    </location>
</feature>
<feature type="compositionally biased region" description="Basic and acidic residues" evidence="13">
    <location>
        <begin position="495"/>
        <end position="505"/>
    </location>
</feature>
<dbReference type="PROSITE" id="PS00109">
    <property type="entry name" value="PROTEIN_KINASE_TYR"/>
    <property type="match status" value="1"/>
</dbReference>
<evidence type="ECO:0000256" key="14">
    <source>
        <dbReference type="SAM" id="Phobius"/>
    </source>
</evidence>
<dbReference type="GO" id="GO:0005524">
    <property type="term" value="F:ATP binding"/>
    <property type="evidence" value="ECO:0007669"/>
    <property type="project" value="UniProtKB-KW"/>
</dbReference>
<keyword evidence="9 14" id="KW-0472">Membrane</keyword>
<comment type="caution">
    <text evidence="16">The sequence shown here is derived from an EMBL/GenBank/DDBJ whole genome shotgun (WGS) entry which is preliminary data.</text>
</comment>
<dbReference type="InterPro" id="IPR008266">
    <property type="entry name" value="Tyr_kinase_AS"/>
</dbReference>
<dbReference type="GO" id="GO:0030182">
    <property type="term" value="P:neuron differentiation"/>
    <property type="evidence" value="ECO:0007669"/>
    <property type="project" value="UniProtKB-ARBA"/>
</dbReference>
<keyword evidence="8 14" id="KW-1133">Transmembrane helix</keyword>
<evidence type="ECO:0000259" key="15">
    <source>
        <dbReference type="PROSITE" id="PS50011"/>
    </source>
</evidence>
<keyword evidence="2" id="KW-0808">Transferase</keyword>
<proteinExistence type="predicted"/>
<comment type="catalytic activity">
    <reaction evidence="12">
        <text>L-tyrosyl-[protein] + ATP = O-phospho-L-tyrosyl-[protein] + ADP + H(+)</text>
        <dbReference type="Rhea" id="RHEA:10596"/>
        <dbReference type="Rhea" id="RHEA-COMP:10136"/>
        <dbReference type="Rhea" id="RHEA-COMP:20101"/>
        <dbReference type="ChEBI" id="CHEBI:15378"/>
        <dbReference type="ChEBI" id="CHEBI:30616"/>
        <dbReference type="ChEBI" id="CHEBI:46858"/>
        <dbReference type="ChEBI" id="CHEBI:61978"/>
        <dbReference type="ChEBI" id="CHEBI:456216"/>
        <dbReference type="EC" id="2.7.10.1"/>
    </reaction>
</comment>
<dbReference type="GO" id="GO:0007169">
    <property type="term" value="P:cell surface receptor protein tyrosine kinase signaling pathway"/>
    <property type="evidence" value="ECO:0007669"/>
    <property type="project" value="TreeGrafter"/>
</dbReference>
<evidence type="ECO:0000256" key="12">
    <source>
        <dbReference type="ARBA" id="ARBA00051243"/>
    </source>
</evidence>
<evidence type="ECO:0000256" key="2">
    <source>
        <dbReference type="ARBA" id="ARBA00022679"/>
    </source>
</evidence>
<gene>
    <name evidence="16" type="ORF">LCGC14_2450210</name>
</gene>
<organism evidence="16">
    <name type="scientific">marine sediment metagenome</name>
    <dbReference type="NCBI Taxonomy" id="412755"/>
    <lineage>
        <taxon>unclassified sequences</taxon>
        <taxon>metagenomes</taxon>
        <taxon>ecological metagenomes</taxon>
    </lineage>
</organism>
<feature type="domain" description="Protein kinase" evidence="15">
    <location>
        <begin position="126"/>
        <end position="398"/>
    </location>
</feature>
<name>A0A0F9EA80_9ZZZZ</name>
<evidence type="ECO:0000256" key="6">
    <source>
        <dbReference type="ARBA" id="ARBA00022777"/>
    </source>
</evidence>
<dbReference type="Gene3D" id="1.10.510.10">
    <property type="entry name" value="Transferase(Phosphotransferase) domain 1"/>
    <property type="match status" value="1"/>
</dbReference>
<dbReference type="Pfam" id="PF07714">
    <property type="entry name" value="PK_Tyr_Ser-Thr"/>
    <property type="match status" value="1"/>
</dbReference>
<keyword evidence="10" id="KW-0829">Tyrosine-protein kinase</keyword>
<keyword evidence="5" id="KW-0547">Nucleotide-binding</keyword>
<dbReference type="SUPFAM" id="SSF56112">
    <property type="entry name" value="Protein kinase-like (PK-like)"/>
    <property type="match status" value="1"/>
</dbReference>
<dbReference type="AlphaFoldDB" id="A0A0F9EA80"/>
<evidence type="ECO:0000256" key="9">
    <source>
        <dbReference type="ARBA" id="ARBA00023136"/>
    </source>
</evidence>
<sequence>IQWNTSEINSQNFGVSLRLENPSGMNINCYVYCIEISVNYDYIIQTISTSESESEPEKNIIRKNEYNIIAISILILFIMIAFLLVYIIYKNKNKNKKKLNQSESTTVLTMKNFLEDNSIYIESENMTMICIIGSGTFGSVYLYKMNETTNVVCKILKKQGTDQEFENEVRILMSLRNPYIVMCYGIYQNIDMDTSIEYKYIVMEYLPEGSLDKFLKKKNNRNNLKILDLISLCITMAAGMHYLEKKKIIHRDLSARNLLVFKQENQKFIAKITDFGMGKQLIEQDLNSYKEKYSYLFAIKWAAPEVIKSRIYSIKSDVWSFGIVLWEIFSWCETPYNNLSNKDTKSFVLNGKRLTKPIICPESIYDIMINSCWCKNPDNRSSFQDLYNSLKKIEKSYINIVVVNSDELICESSHINVDKFVNQKGEDSDSDSDENEYGSDQDFSEEEEEDDVYSNEVSLSVTTDKSAVPRYSFTYRTILNKKQEQGKKPINSDQIELKEPLKDIRTINSRPRHGIH</sequence>
<dbReference type="GO" id="GO:0004714">
    <property type="term" value="F:transmembrane receptor protein tyrosine kinase activity"/>
    <property type="evidence" value="ECO:0007669"/>
    <property type="project" value="UniProtKB-EC"/>
</dbReference>
<feature type="region of interest" description="Disordered" evidence="13">
    <location>
        <begin position="422"/>
        <end position="458"/>
    </location>
</feature>
<keyword evidence="6" id="KW-0418">Kinase</keyword>
<dbReference type="GO" id="GO:0012505">
    <property type="term" value="C:endomembrane system"/>
    <property type="evidence" value="ECO:0007669"/>
    <property type="project" value="UniProtKB-SubCell"/>
</dbReference>
<keyword evidence="7" id="KW-0067">ATP-binding</keyword>
<feature type="non-terminal residue" evidence="16">
    <location>
        <position position="516"/>
    </location>
</feature>
<dbReference type="PROSITE" id="PS50011">
    <property type="entry name" value="PROTEIN_KINASE_DOM"/>
    <property type="match status" value="1"/>
</dbReference>
<feature type="transmembrane region" description="Helical" evidence="14">
    <location>
        <begin position="68"/>
        <end position="89"/>
    </location>
</feature>
<evidence type="ECO:0000256" key="4">
    <source>
        <dbReference type="ARBA" id="ARBA00022729"/>
    </source>
</evidence>
<keyword evidence="4" id="KW-0732">Signal</keyword>
<accession>A0A0F9EA80</accession>
<evidence type="ECO:0000256" key="13">
    <source>
        <dbReference type="SAM" id="MobiDB-lite"/>
    </source>
</evidence>